<evidence type="ECO:0000256" key="3">
    <source>
        <dbReference type="ARBA" id="ARBA00013229"/>
    </source>
</evidence>
<evidence type="ECO:0000256" key="2">
    <source>
        <dbReference type="ARBA" id="ARBA00008891"/>
    </source>
</evidence>
<protein>
    <recommendedName>
        <fullName evidence="3">pectinesterase</fullName>
        <ecNumber evidence="3">3.1.1.11</ecNumber>
    </recommendedName>
</protein>
<feature type="domain" description="Pectinesterase catalytic" evidence="6">
    <location>
        <begin position="129"/>
        <end position="314"/>
    </location>
</feature>
<keyword evidence="4" id="KW-0378">Hydrolase</keyword>
<keyword evidence="8" id="KW-1185">Reference proteome</keyword>
<dbReference type="GO" id="GO:0045490">
    <property type="term" value="P:pectin catabolic process"/>
    <property type="evidence" value="ECO:0007669"/>
    <property type="project" value="UniProtKB-UniPathway"/>
</dbReference>
<gene>
    <name evidence="7" type="ORF">EHS25_001122</name>
</gene>
<dbReference type="SUPFAM" id="SSF51126">
    <property type="entry name" value="Pectin lyase-like"/>
    <property type="match status" value="1"/>
</dbReference>
<comment type="caution">
    <text evidence="7">The sequence shown here is derived from an EMBL/GenBank/DDBJ whole genome shotgun (WGS) entry which is preliminary data.</text>
</comment>
<dbReference type="OrthoDB" id="2019149at2759"/>
<dbReference type="EMBL" id="RSCD01000010">
    <property type="protein sequence ID" value="RSH90517.1"/>
    <property type="molecule type" value="Genomic_DNA"/>
</dbReference>
<dbReference type="Pfam" id="PF01095">
    <property type="entry name" value="Pectinesterase"/>
    <property type="match status" value="1"/>
</dbReference>
<dbReference type="GO" id="GO:0042545">
    <property type="term" value="P:cell wall modification"/>
    <property type="evidence" value="ECO:0007669"/>
    <property type="project" value="InterPro"/>
</dbReference>
<dbReference type="Proteomes" id="UP000279259">
    <property type="component" value="Unassembled WGS sequence"/>
</dbReference>
<dbReference type="PANTHER" id="PTHR31321:SF137">
    <property type="entry name" value="PECTIN METHYL ESTERASE (EUROFUNG)"/>
    <property type="match status" value="1"/>
</dbReference>
<sequence length="331" mass="36027">MEQHTDPQAGYGTINGALAALPNDTSPQVILVGPGSYHEVLNITRQAPLTLLGITPNPEAWETNLVHVWNSSYINQTTQLPTQHNADACVLTIGPYGPGSSDFKMYNIDVANRATVNGVEYKLGQTGPSAALFVTNGNASFYQSTFRSYQDTLYVGQTGNAVFSGGQVVGATDYIYGYGKAYFQGTQLANRGNGGGIVAWKGTAGNNTYGAYFNNSAIVAATDPEPGVNLTYSCPLGRPWNNMSRAVYMNTYMSDIVLPQGFMQWQPTNPQFVPNLTIFVESGSYGPGWKPRQRNETLESVISPQEATTRFSIEKVFGTFPSWVDTNYVYH</sequence>
<evidence type="ECO:0000259" key="6">
    <source>
        <dbReference type="Pfam" id="PF01095"/>
    </source>
</evidence>
<accession>A0A427YHK1</accession>
<comment type="pathway">
    <text evidence="1">Glycan metabolism; pectin degradation; 2-dehydro-3-deoxy-D-gluconate from pectin: step 1/5.</text>
</comment>
<keyword evidence="5" id="KW-0063">Aspartyl esterase</keyword>
<dbReference type="InterPro" id="IPR011050">
    <property type="entry name" value="Pectin_lyase_fold/virulence"/>
</dbReference>
<evidence type="ECO:0000256" key="1">
    <source>
        <dbReference type="ARBA" id="ARBA00005184"/>
    </source>
</evidence>
<evidence type="ECO:0000256" key="5">
    <source>
        <dbReference type="ARBA" id="ARBA00023085"/>
    </source>
</evidence>
<dbReference type="EC" id="3.1.1.11" evidence="3"/>
<dbReference type="InterPro" id="IPR012334">
    <property type="entry name" value="Pectin_lyas_fold"/>
</dbReference>
<organism evidence="7 8">
    <name type="scientific">Saitozyma podzolica</name>
    <dbReference type="NCBI Taxonomy" id="1890683"/>
    <lineage>
        <taxon>Eukaryota</taxon>
        <taxon>Fungi</taxon>
        <taxon>Dikarya</taxon>
        <taxon>Basidiomycota</taxon>
        <taxon>Agaricomycotina</taxon>
        <taxon>Tremellomycetes</taxon>
        <taxon>Tremellales</taxon>
        <taxon>Trimorphomycetaceae</taxon>
        <taxon>Saitozyma</taxon>
    </lineage>
</organism>
<evidence type="ECO:0000313" key="7">
    <source>
        <dbReference type="EMBL" id="RSH90517.1"/>
    </source>
</evidence>
<evidence type="ECO:0000313" key="8">
    <source>
        <dbReference type="Proteomes" id="UP000279259"/>
    </source>
</evidence>
<dbReference type="InterPro" id="IPR000070">
    <property type="entry name" value="Pectinesterase_cat"/>
</dbReference>
<dbReference type="Gene3D" id="2.160.20.10">
    <property type="entry name" value="Single-stranded right-handed beta-helix, Pectin lyase-like"/>
    <property type="match status" value="1"/>
</dbReference>
<dbReference type="UniPathway" id="UPA00545">
    <property type="reaction ID" value="UER00823"/>
</dbReference>
<dbReference type="GO" id="GO:0030599">
    <property type="term" value="F:pectinesterase activity"/>
    <property type="evidence" value="ECO:0007669"/>
    <property type="project" value="UniProtKB-EC"/>
</dbReference>
<dbReference type="AlphaFoldDB" id="A0A427YHK1"/>
<evidence type="ECO:0000256" key="4">
    <source>
        <dbReference type="ARBA" id="ARBA00022801"/>
    </source>
</evidence>
<comment type="similarity">
    <text evidence="2">Belongs to the pectinesterase family.</text>
</comment>
<dbReference type="STRING" id="1890683.A0A427YHK1"/>
<dbReference type="PANTHER" id="PTHR31321">
    <property type="entry name" value="ACYL-COA THIOESTER HYDROLASE YBHC-RELATED"/>
    <property type="match status" value="1"/>
</dbReference>
<name>A0A427YHK1_9TREE</name>
<reference evidence="7 8" key="1">
    <citation type="submission" date="2018-11" db="EMBL/GenBank/DDBJ databases">
        <title>Genome sequence of Saitozyma podzolica DSM 27192.</title>
        <authorList>
            <person name="Aliyu H."/>
            <person name="Gorte O."/>
            <person name="Ochsenreither K."/>
        </authorList>
    </citation>
    <scope>NUCLEOTIDE SEQUENCE [LARGE SCALE GENOMIC DNA]</scope>
    <source>
        <strain evidence="7 8">DSM 27192</strain>
    </source>
</reference>
<proteinExistence type="inferred from homology"/>